<dbReference type="Gene3D" id="3.40.640.10">
    <property type="entry name" value="Type I PLP-dependent aspartate aminotransferase-like (Major domain)"/>
    <property type="match status" value="1"/>
</dbReference>
<dbReference type="SUPFAM" id="SSF53383">
    <property type="entry name" value="PLP-dependent transferases"/>
    <property type="match status" value="1"/>
</dbReference>
<dbReference type="Gene3D" id="3.90.1150.10">
    <property type="entry name" value="Aspartate Aminotransferase, domain 1"/>
    <property type="match status" value="1"/>
</dbReference>
<evidence type="ECO:0000313" key="9">
    <source>
        <dbReference type="EMBL" id="VDM90171.1"/>
    </source>
</evidence>
<keyword evidence="3 9" id="KW-0808">Transferase</keyword>
<feature type="domain" description="Aminotransferase class I/classII large" evidence="8">
    <location>
        <begin position="449"/>
        <end position="787"/>
    </location>
</feature>
<dbReference type="Pfam" id="PF00155">
    <property type="entry name" value="Aminotran_1_2"/>
    <property type="match status" value="1"/>
</dbReference>
<accession>A0A447GI52</accession>
<dbReference type="AlphaFoldDB" id="A0A447GI52"/>
<dbReference type="InterPro" id="IPR015422">
    <property type="entry name" value="PyrdxlP-dep_Trfase_small"/>
</dbReference>
<keyword evidence="4" id="KW-0663">Pyridoxal phosphate</keyword>
<dbReference type="GO" id="GO:0008710">
    <property type="term" value="F:8-amino-7-oxononanoate synthase activity"/>
    <property type="evidence" value="ECO:0007669"/>
    <property type="project" value="UniProtKB-EC"/>
</dbReference>
<comment type="catalytic activity">
    <reaction evidence="7">
        <text>6-carboxyhexanoyl-[ACP] + L-alanine + H(+) = (8S)-8-amino-7-oxononanoate + holo-[ACP] + CO2</text>
        <dbReference type="Rhea" id="RHEA:42288"/>
        <dbReference type="Rhea" id="RHEA-COMP:9685"/>
        <dbReference type="Rhea" id="RHEA-COMP:9955"/>
        <dbReference type="ChEBI" id="CHEBI:15378"/>
        <dbReference type="ChEBI" id="CHEBI:16526"/>
        <dbReference type="ChEBI" id="CHEBI:57972"/>
        <dbReference type="ChEBI" id="CHEBI:64479"/>
        <dbReference type="ChEBI" id="CHEBI:78846"/>
        <dbReference type="ChEBI" id="CHEBI:149468"/>
        <dbReference type="EC" id="2.3.1.47"/>
    </reaction>
</comment>
<sequence>MDTGNDRPALTRVCRSLQDICPQNWDLPDGRMPTGLRYEFLRPVEVSGINDLRHYYFMADSADGQPLGRANLYGVHFDLATTDRKLTPDSRASIKRWFPGFMTFRFLECGLLTMVSNPLALRADGDLERVLPLLAEQMDQVAQADESDFLMIRDVAPEHYQRYFDILRPLGFRPALGFSRVDVDITWSCLEEALDTLSTKKRYQLNSALMFRERFGIELEEHDEYAEHAEVLTRLWRNVKNGAKDYQREDLNPEFFAACSRHLQGRSKLWLFRYQGAPVAFFLNVWDSGENYVLLEWGIDRDFEHYGKANLYRAALTLSLQDAIGRGKRRMEMGITNYFPKLRIPGARVIPTIYFLRHRTDPMHTATLARMMMHNIQRPALPTDMSEEFCRWEERIRLDQDGLPAHDIFRKIDRQHKYTGLKLGGVYGFYPRFTGPQRSTIRAAELGEIVLLGTNSYLGLATHPEVVDASAEATRRYGTGCSGSPLLNGTLDLHVSLEQELAEFLDKPAAVLCSTGYQSNLAAISALCESGDLIIQDALNHRSLFDAARLSGADFTVYRHNDMDHLAQVLRRTEGRRRIIVVDAVFSMEGTIAHLATINDLADRHGCRVYVDESHALGVLGPDGRGAAAALGILPRLDLVMGTFSKSFASVGGFIAGDRAVIDYIRHNGAGHVFSASLPPAAVAATRAALHVSRREPERRARVLAAAEYAATGMARLGYRAEYHGTPIVPVILGNPTLAHAGYLRLMRSGVYVNPVVPPAVPEERSGFRTSYLAEHQQPDLDRALQVFADLAEDLSRKGASL</sequence>
<name>A0A447GI52_9MYCO</name>
<evidence type="ECO:0000256" key="1">
    <source>
        <dbReference type="ARBA" id="ARBA00001933"/>
    </source>
</evidence>
<dbReference type="EC" id="2.3.1.47" evidence="2"/>
<gene>
    <name evidence="9" type="primary">bioF_2</name>
    <name evidence="9" type="ORF">MB901379_03764</name>
</gene>
<dbReference type="Proteomes" id="UP000269998">
    <property type="component" value="Chromosome"/>
</dbReference>
<reference evidence="10" key="1">
    <citation type="submission" date="2018-02" db="EMBL/GenBank/DDBJ databases">
        <authorList>
            <person name="Seth-Smith MB H."/>
            <person name="Seth-Smith H."/>
        </authorList>
    </citation>
    <scope>NUCLEOTIDE SEQUENCE [LARGE SCALE GENOMIC DNA]</scope>
</reference>
<evidence type="ECO:0000259" key="8">
    <source>
        <dbReference type="Pfam" id="PF00155"/>
    </source>
</evidence>
<comment type="cofactor">
    <cofactor evidence="1">
        <name>pyridoxal 5'-phosphate</name>
        <dbReference type="ChEBI" id="CHEBI:597326"/>
    </cofactor>
</comment>
<dbReference type="InterPro" id="IPR016181">
    <property type="entry name" value="Acyl_CoA_acyltransferase"/>
</dbReference>
<dbReference type="InterPro" id="IPR001917">
    <property type="entry name" value="Aminotrans_II_pyridoxalP_BS"/>
</dbReference>
<evidence type="ECO:0000256" key="2">
    <source>
        <dbReference type="ARBA" id="ARBA00013187"/>
    </source>
</evidence>
<proteinExistence type="predicted"/>
<dbReference type="InterPro" id="IPR004839">
    <property type="entry name" value="Aminotransferase_I/II_large"/>
</dbReference>
<keyword evidence="10" id="KW-1185">Reference proteome</keyword>
<dbReference type="PANTHER" id="PTHR13693">
    <property type="entry name" value="CLASS II AMINOTRANSFERASE/8-AMINO-7-OXONONANOATE SYNTHASE"/>
    <property type="match status" value="1"/>
</dbReference>
<protein>
    <recommendedName>
        <fullName evidence="2">8-amino-7-oxononanoate synthase</fullName>
        <ecNumber evidence="2">2.3.1.47</ecNumber>
    </recommendedName>
    <alternativeName>
        <fullName evidence="5">7-keto-8-amino-pelargonic acid synthase</fullName>
    </alternativeName>
    <alternativeName>
        <fullName evidence="6">8-amino-7-ketopelargonate synthase</fullName>
    </alternativeName>
</protein>
<evidence type="ECO:0000256" key="5">
    <source>
        <dbReference type="ARBA" id="ARBA00032610"/>
    </source>
</evidence>
<dbReference type="EMBL" id="LR130759">
    <property type="protein sequence ID" value="VDM90171.1"/>
    <property type="molecule type" value="Genomic_DNA"/>
</dbReference>
<dbReference type="InterPro" id="IPR050087">
    <property type="entry name" value="AON_synthase_class-II"/>
</dbReference>
<dbReference type="Gene3D" id="3.40.630.30">
    <property type="match status" value="1"/>
</dbReference>
<evidence type="ECO:0000256" key="3">
    <source>
        <dbReference type="ARBA" id="ARBA00022679"/>
    </source>
</evidence>
<dbReference type="InterPro" id="IPR015421">
    <property type="entry name" value="PyrdxlP-dep_Trfase_major"/>
</dbReference>
<keyword evidence="9" id="KW-0012">Acyltransferase</keyword>
<dbReference type="InterPro" id="IPR015424">
    <property type="entry name" value="PyrdxlP-dep_Trfase"/>
</dbReference>
<dbReference type="PANTHER" id="PTHR13693:SF3">
    <property type="entry name" value="LD36009P"/>
    <property type="match status" value="1"/>
</dbReference>
<dbReference type="KEGG" id="mbai:MB901379_03764"/>
<dbReference type="PROSITE" id="PS00599">
    <property type="entry name" value="AA_TRANSFER_CLASS_2"/>
    <property type="match status" value="1"/>
</dbReference>
<evidence type="ECO:0000256" key="4">
    <source>
        <dbReference type="ARBA" id="ARBA00022898"/>
    </source>
</evidence>
<evidence type="ECO:0000256" key="6">
    <source>
        <dbReference type="ARBA" id="ARBA00033381"/>
    </source>
</evidence>
<organism evidence="9 10">
    <name type="scientific">Mycobacterium basiliense</name>
    <dbReference type="NCBI Taxonomy" id="2094119"/>
    <lineage>
        <taxon>Bacteria</taxon>
        <taxon>Bacillati</taxon>
        <taxon>Actinomycetota</taxon>
        <taxon>Actinomycetes</taxon>
        <taxon>Mycobacteriales</taxon>
        <taxon>Mycobacteriaceae</taxon>
        <taxon>Mycobacterium</taxon>
    </lineage>
</organism>
<dbReference type="SUPFAM" id="SSF55729">
    <property type="entry name" value="Acyl-CoA N-acyltransferases (Nat)"/>
    <property type="match status" value="1"/>
</dbReference>
<dbReference type="GO" id="GO:0030170">
    <property type="term" value="F:pyridoxal phosphate binding"/>
    <property type="evidence" value="ECO:0007669"/>
    <property type="project" value="InterPro"/>
</dbReference>
<evidence type="ECO:0000256" key="7">
    <source>
        <dbReference type="ARBA" id="ARBA00047715"/>
    </source>
</evidence>
<evidence type="ECO:0000313" key="10">
    <source>
        <dbReference type="Proteomes" id="UP000269998"/>
    </source>
</evidence>